<dbReference type="Proteomes" id="UP000266841">
    <property type="component" value="Unassembled WGS sequence"/>
</dbReference>
<feature type="non-terminal residue" evidence="1">
    <location>
        <position position="76"/>
    </location>
</feature>
<accession>K0S0V7</accession>
<evidence type="ECO:0000313" key="1">
    <source>
        <dbReference type="EMBL" id="EJK58354.1"/>
    </source>
</evidence>
<keyword evidence="2" id="KW-1185">Reference proteome</keyword>
<reference evidence="1 2" key="1">
    <citation type="journal article" date="2012" name="Genome Biol.">
        <title>Genome and low-iron response of an oceanic diatom adapted to chronic iron limitation.</title>
        <authorList>
            <person name="Lommer M."/>
            <person name="Specht M."/>
            <person name="Roy A.S."/>
            <person name="Kraemer L."/>
            <person name="Andreson R."/>
            <person name="Gutowska M.A."/>
            <person name="Wolf J."/>
            <person name="Bergner S.V."/>
            <person name="Schilhabel M.B."/>
            <person name="Klostermeier U.C."/>
            <person name="Beiko R.G."/>
            <person name="Rosenstiel P."/>
            <person name="Hippler M."/>
            <person name="Laroche J."/>
        </authorList>
    </citation>
    <scope>NUCLEOTIDE SEQUENCE [LARGE SCALE GENOMIC DNA]</scope>
    <source>
        <strain evidence="1 2">CCMP1005</strain>
    </source>
</reference>
<name>K0S0V7_THAOC</name>
<dbReference type="AlphaFoldDB" id="K0S0V7"/>
<gene>
    <name evidence="1" type="ORF">THAOC_21533</name>
</gene>
<protein>
    <submittedName>
        <fullName evidence="1">Uncharacterized protein</fullName>
    </submittedName>
</protein>
<evidence type="ECO:0000313" key="2">
    <source>
        <dbReference type="Proteomes" id="UP000266841"/>
    </source>
</evidence>
<proteinExistence type="predicted"/>
<sequence>MPYAIAADTLGRMSEMSSIMDCFGADGYIDTNRYLEMMMDVANDDFDETAEELFCEEELIDDHQSEDERPKKRQKR</sequence>
<dbReference type="EMBL" id="AGNL01025496">
    <property type="protein sequence ID" value="EJK58354.1"/>
    <property type="molecule type" value="Genomic_DNA"/>
</dbReference>
<comment type="caution">
    <text evidence="1">The sequence shown here is derived from an EMBL/GenBank/DDBJ whole genome shotgun (WGS) entry which is preliminary data.</text>
</comment>
<organism evidence="1 2">
    <name type="scientific">Thalassiosira oceanica</name>
    <name type="common">Marine diatom</name>
    <dbReference type="NCBI Taxonomy" id="159749"/>
    <lineage>
        <taxon>Eukaryota</taxon>
        <taxon>Sar</taxon>
        <taxon>Stramenopiles</taxon>
        <taxon>Ochrophyta</taxon>
        <taxon>Bacillariophyta</taxon>
        <taxon>Coscinodiscophyceae</taxon>
        <taxon>Thalassiosirophycidae</taxon>
        <taxon>Thalassiosirales</taxon>
        <taxon>Thalassiosiraceae</taxon>
        <taxon>Thalassiosira</taxon>
    </lineage>
</organism>